<name>A0ABR7FC24_9FIRM</name>
<gene>
    <name evidence="2" type="ORF">H8S76_07770</name>
</gene>
<dbReference type="InterPro" id="IPR036366">
    <property type="entry name" value="PGBDSf"/>
</dbReference>
<dbReference type="Pfam" id="PF01471">
    <property type="entry name" value="PG_binding_1"/>
    <property type="match status" value="1"/>
</dbReference>
<accession>A0ABR7FC24</accession>
<dbReference type="InterPro" id="IPR036365">
    <property type="entry name" value="PGBD-like_sf"/>
</dbReference>
<evidence type="ECO:0000313" key="2">
    <source>
        <dbReference type="EMBL" id="MBC5672145.1"/>
    </source>
</evidence>
<comment type="caution">
    <text evidence="2">The sequence shown here is derived from an EMBL/GenBank/DDBJ whole genome shotgun (WGS) entry which is preliminary data.</text>
</comment>
<dbReference type="Gene3D" id="1.10.101.10">
    <property type="entry name" value="PGBD-like superfamily/PGBD"/>
    <property type="match status" value="1"/>
</dbReference>
<dbReference type="SUPFAM" id="SSF47090">
    <property type="entry name" value="PGBD-like"/>
    <property type="match status" value="1"/>
</dbReference>
<sequence length="31" mass="3528">MEAVVLQYQRDHRLTVDGIAGHDTFMVLIAK</sequence>
<dbReference type="EMBL" id="JACOOU010000002">
    <property type="protein sequence ID" value="MBC5672145.1"/>
    <property type="molecule type" value="Genomic_DNA"/>
</dbReference>
<evidence type="ECO:0000259" key="1">
    <source>
        <dbReference type="Pfam" id="PF01471"/>
    </source>
</evidence>
<dbReference type="RefSeq" id="WP_081960570.1">
    <property type="nucleotide sequence ID" value="NZ_JACOOU010000002.1"/>
</dbReference>
<organism evidence="2 3">
    <name type="scientific">Blautia celeris</name>
    <dbReference type="NCBI Taxonomy" id="2763026"/>
    <lineage>
        <taxon>Bacteria</taxon>
        <taxon>Bacillati</taxon>
        <taxon>Bacillota</taxon>
        <taxon>Clostridia</taxon>
        <taxon>Lachnospirales</taxon>
        <taxon>Lachnospiraceae</taxon>
        <taxon>Blautia</taxon>
    </lineage>
</organism>
<proteinExistence type="predicted"/>
<dbReference type="InterPro" id="IPR002477">
    <property type="entry name" value="Peptidoglycan-bd-like"/>
</dbReference>
<keyword evidence="3" id="KW-1185">Reference proteome</keyword>
<feature type="domain" description="Peptidoglycan binding-like" evidence="1">
    <location>
        <begin position="1"/>
        <end position="28"/>
    </location>
</feature>
<protein>
    <submittedName>
        <fullName evidence="2">Peptidoglycan-binding protein</fullName>
    </submittedName>
</protein>
<evidence type="ECO:0000313" key="3">
    <source>
        <dbReference type="Proteomes" id="UP000654573"/>
    </source>
</evidence>
<dbReference type="Proteomes" id="UP000654573">
    <property type="component" value="Unassembled WGS sequence"/>
</dbReference>
<reference evidence="2 3" key="1">
    <citation type="submission" date="2020-08" db="EMBL/GenBank/DDBJ databases">
        <title>Genome public.</title>
        <authorList>
            <person name="Liu C."/>
            <person name="Sun Q."/>
        </authorList>
    </citation>
    <scope>NUCLEOTIDE SEQUENCE [LARGE SCALE GENOMIC DNA]</scope>
    <source>
        <strain evidence="2 3">NSJ-34</strain>
    </source>
</reference>